<protein>
    <recommendedName>
        <fullName evidence="2">DNA mimic protein DMP19 C-terminal domain-containing protein</fullName>
    </recommendedName>
</protein>
<dbReference type="RefSeq" id="WP_208641973.1">
    <property type="nucleotide sequence ID" value="NZ_RBIR01000007.1"/>
</dbReference>
<name>A0A495EF61_9MICC</name>
<feature type="region of interest" description="Disordered" evidence="1">
    <location>
        <begin position="141"/>
        <end position="164"/>
    </location>
</feature>
<dbReference type="EMBL" id="RBIR01000007">
    <property type="protein sequence ID" value="RKR15522.1"/>
    <property type="molecule type" value="Genomic_DNA"/>
</dbReference>
<gene>
    <name evidence="3" type="ORF">C8D78_3043</name>
</gene>
<evidence type="ECO:0000313" key="3">
    <source>
        <dbReference type="EMBL" id="RKR15522.1"/>
    </source>
</evidence>
<reference evidence="3 4" key="1">
    <citation type="submission" date="2018-10" db="EMBL/GenBank/DDBJ databases">
        <title>Genomic Encyclopedia of Type Strains, Phase IV (KMG-IV): sequencing the most valuable type-strain genomes for metagenomic binning, comparative biology and taxonomic classification.</title>
        <authorList>
            <person name="Goeker M."/>
        </authorList>
    </citation>
    <scope>NUCLEOTIDE SEQUENCE [LARGE SCALE GENOMIC DNA]</scope>
    <source>
        <strain evidence="3 4">DSM 25586</strain>
    </source>
</reference>
<organism evidence="3 4">
    <name type="scientific">Arthrobacter oryzae</name>
    <dbReference type="NCBI Taxonomy" id="409290"/>
    <lineage>
        <taxon>Bacteria</taxon>
        <taxon>Bacillati</taxon>
        <taxon>Actinomycetota</taxon>
        <taxon>Actinomycetes</taxon>
        <taxon>Micrococcales</taxon>
        <taxon>Micrococcaceae</taxon>
        <taxon>Arthrobacter</taxon>
    </lineage>
</organism>
<dbReference type="AlphaFoldDB" id="A0A495EF61"/>
<proteinExistence type="predicted"/>
<evidence type="ECO:0000256" key="1">
    <source>
        <dbReference type="SAM" id="MobiDB-lite"/>
    </source>
</evidence>
<feature type="domain" description="DNA mimic protein DMP19 C-terminal" evidence="2">
    <location>
        <begin position="49"/>
        <end position="199"/>
    </location>
</feature>
<dbReference type="Proteomes" id="UP000276055">
    <property type="component" value="Unassembled WGS sequence"/>
</dbReference>
<accession>A0A495EF61</accession>
<evidence type="ECO:0000313" key="4">
    <source>
        <dbReference type="Proteomes" id="UP000276055"/>
    </source>
</evidence>
<comment type="caution">
    <text evidence="3">The sequence shown here is derived from an EMBL/GenBank/DDBJ whole genome shotgun (WGS) entry which is preliminary data.</text>
</comment>
<dbReference type="Pfam" id="PF14300">
    <property type="entry name" value="DMP19"/>
    <property type="match status" value="1"/>
</dbReference>
<sequence length="317" mass="33959">MTNAPSTTQSAGRYPTVLTAESLSGGNEDVVDANVAVVNAMFEELLDEDEISPAALRSYYVDFYLSQALAGGFAQYVFTAPEREEIDPYVREGLAGMGAAAHLDLFNRTVAAFGALTDTDVDTYLDGGSGWAAVGDIEEDATDDADADDAGTVEGDTGDGGAEGTVSDAVRRIEELDGEFESVLETEDIVALNAAWLRGQADLLVLADGDLDAHIAGRVSRISDLAERQAAAAEQAFEDAPEFEQIIRELCDIAGQTLERITMGDPNYEHNGESTLAWHFTTDQGEFLMLEDDDEAFMLDPRSKEILAAVEFEEAGS</sequence>
<dbReference type="InterPro" id="IPR025402">
    <property type="entry name" value="DMP19_C"/>
</dbReference>
<feature type="compositionally biased region" description="Acidic residues" evidence="1">
    <location>
        <begin position="141"/>
        <end position="151"/>
    </location>
</feature>
<evidence type="ECO:0000259" key="2">
    <source>
        <dbReference type="Pfam" id="PF14300"/>
    </source>
</evidence>